<reference evidence="3" key="1">
    <citation type="submission" date="2020-03" db="EMBL/GenBank/DDBJ databases">
        <authorList>
            <person name="He L."/>
        </authorList>
    </citation>
    <scope>NUCLEOTIDE SEQUENCE</scope>
    <source>
        <strain evidence="3">CkLH20</strain>
    </source>
</reference>
<dbReference type="InterPro" id="IPR000757">
    <property type="entry name" value="Beta-glucanase-like"/>
</dbReference>
<keyword evidence="3" id="KW-0378">Hydrolase</keyword>
<comment type="caution">
    <text evidence="3">The sequence shown here is derived from an EMBL/GenBank/DDBJ whole genome shotgun (WGS) entry which is preliminary data.</text>
</comment>
<dbReference type="GO" id="GO:0004553">
    <property type="term" value="F:hydrolase activity, hydrolyzing O-glycosyl compounds"/>
    <property type="evidence" value="ECO:0007669"/>
    <property type="project" value="InterPro"/>
</dbReference>
<dbReference type="EMBL" id="JAATWM020000010">
    <property type="protein sequence ID" value="KAF9878619.1"/>
    <property type="molecule type" value="Genomic_DNA"/>
</dbReference>
<protein>
    <submittedName>
        <fullName evidence="3">Glycosyl hydrolase family 16</fullName>
    </submittedName>
</protein>
<keyword evidence="4" id="KW-1185">Reference proteome</keyword>
<dbReference type="OrthoDB" id="192832at2759"/>
<evidence type="ECO:0000256" key="1">
    <source>
        <dbReference type="SAM" id="SignalP"/>
    </source>
</evidence>
<evidence type="ECO:0000259" key="2">
    <source>
        <dbReference type="PROSITE" id="PS51762"/>
    </source>
</evidence>
<feature type="signal peptide" evidence="1">
    <location>
        <begin position="1"/>
        <end position="19"/>
    </location>
</feature>
<keyword evidence="1" id="KW-0732">Signal</keyword>
<organism evidence="3 4">
    <name type="scientific">Colletotrichum karsti</name>
    <dbReference type="NCBI Taxonomy" id="1095194"/>
    <lineage>
        <taxon>Eukaryota</taxon>
        <taxon>Fungi</taxon>
        <taxon>Dikarya</taxon>
        <taxon>Ascomycota</taxon>
        <taxon>Pezizomycotina</taxon>
        <taxon>Sordariomycetes</taxon>
        <taxon>Hypocreomycetidae</taxon>
        <taxon>Glomerellales</taxon>
        <taxon>Glomerellaceae</taxon>
        <taxon>Colletotrichum</taxon>
        <taxon>Colletotrichum boninense species complex</taxon>
    </lineage>
</organism>
<proteinExistence type="predicted"/>
<dbReference type="GO" id="GO:0005975">
    <property type="term" value="P:carbohydrate metabolic process"/>
    <property type="evidence" value="ECO:0007669"/>
    <property type="project" value="InterPro"/>
</dbReference>
<dbReference type="AlphaFoldDB" id="A0A9P6I9U6"/>
<feature type="chain" id="PRO_5040343436" evidence="1">
    <location>
        <begin position="20"/>
        <end position="300"/>
    </location>
</feature>
<dbReference type="Gene3D" id="2.60.120.200">
    <property type="match status" value="1"/>
</dbReference>
<dbReference type="InterPro" id="IPR013320">
    <property type="entry name" value="ConA-like_dom_sf"/>
</dbReference>
<dbReference type="Pfam" id="PF26113">
    <property type="entry name" value="GH16_XgeA"/>
    <property type="match status" value="1"/>
</dbReference>
<evidence type="ECO:0000313" key="3">
    <source>
        <dbReference type="EMBL" id="KAF9878619.1"/>
    </source>
</evidence>
<reference evidence="3" key="2">
    <citation type="submission" date="2020-11" db="EMBL/GenBank/DDBJ databases">
        <title>Whole genome sequencing of Colletotrichum sp.</title>
        <authorList>
            <person name="Li H."/>
        </authorList>
    </citation>
    <scope>NUCLEOTIDE SEQUENCE</scope>
    <source>
        <strain evidence="3">CkLH20</strain>
    </source>
</reference>
<sequence>MTLARLFTVAALSIPLAQASVGVPNLSGWTLTWSDDFTGAAGSLPSSDNWLIDTGTSYPGGAANWGTGEVQTYTADPANLSLDGKGVLKITALKGGACGGSGQWTSARIETRRTDFACKAGGMMRIEASLNLPNVANGVGYWPAFWTLGSPFRGNYWNWPSIGEFDIMENVNSVDRVWATMHCGSNPGGPCKETTGFGNYKDCPGKPCQGNFHKFTFEIDRTKSVEAARWYVDDIIYWQILSTDLPADVWAQTAHNNVFILLNLAMGGSFPDGNYGAKTPLESTVSGGVYQIDYVAVYNK</sequence>
<feature type="domain" description="GH16" evidence="2">
    <location>
        <begin position="31"/>
        <end position="300"/>
    </location>
</feature>
<dbReference type="PROSITE" id="PS51762">
    <property type="entry name" value="GH16_2"/>
    <property type="match status" value="1"/>
</dbReference>
<name>A0A9P6I9U6_9PEZI</name>
<dbReference type="PANTHER" id="PTHR10963:SF60">
    <property type="entry name" value="GRAM-NEGATIVE BACTERIA-BINDING PROTEIN 1-RELATED"/>
    <property type="match status" value="1"/>
</dbReference>
<dbReference type="CDD" id="cd02182">
    <property type="entry name" value="GH16_Strep_laminarinase_like"/>
    <property type="match status" value="1"/>
</dbReference>
<dbReference type="RefSeq" id="XP_038748080.1">
    <property type="nucleotide sequence ID" value="XM_038886830.1"/>
</dbReference>
<evidence type="ECO:0000313" key="4">
    <source>
        <dbReference type="Proteomes" id="UP000781932"/>
    </source>
</evidence>
<dbReference type="GeneID" id="62159904"/>
<dbReference type="SUPFAM" id="SSF49899">
    <property type="entry name" value="Concanavalin A-like lectins/glucanases"/>
    <property type="match status" value="1"/>
</dbReference>
<dbReference type="Proteomes" id="UP000781932">
    <property type="component" value="Unassembled WGS sequence"/>
</dbReference>
<dbReference type="PANTHER" id="PTHR10963">
    <property type="entry name" value="GLYCOSYL HYDROLASE-RELATED"/>
    <property type="match status" value="1"/>
</dbReference>
<dbReference type="InterPro" id="IPR050546">
    <property type="entry name" value="Glycosyl_Hydrlase_16"/>
</dbReference>
<accession>A0A9P6I9U6</accession>
<gene>
    <name evidence="3" type="ORF">CkaCkLH20_04111</name>
</gene>